<dbReference type="EMBL" id="JACSPX010000001">
    <property type="protein sequence ID" value="MBD8011583.1"/>
    <property type="molecule type" value="Genomic_DNA"/>
</dbReference>
<evidence type="ECO:0000256" key="7">
    <source>
        <dbReference type="SAM" id="Phobius"/>
    </source>
</evidence>
<keyword evidence="6 7" id="KW-0472">Membrane</keyword>
<keyword evidence="5 7" id="KW-1133">Transmembrane helix</keyword>
<comment type="caution">
    <text evidence="9">The sequence shown here is derived from an EMBL/GenBank/DDBJ whole genome shotgun (WGS) entry which is preliminary data.</text>
</comment>
<dbReference type="Proteomes" id="UP000611521">
    <property type="component" value="Unassembled WGS sequence"/>
</dbReference>
<protein>
    <submittedName>
        <fullName evidence="9">Cation transporter</fullName>
    </submittedName>
</protein>
<dbReference type="SUPFAM" id="SSF161111">
    <property type="entry name" value="Cation efflux protein transmembrane domain-like"/>
    <property type="match status" value="1"/>
</dbReference>
<sequence>MTTRFGRTELPEQQEKALRKAIRFEWYTLVFLAVAITMVYLVMGNSQAMKAAWIEDLLSLAPPIAFLVAVRIVNRPPSGRYPYGFHRAVGVAHLVAAVALMAMGAFLIIDSLTGLIGGEHPPIGTVVLFGQPIWLGWLMVIVMALTIPLPIYFGRVKMRLAKELHDKVLYADADMNKADWQTAVGSIVGVLGIGIGWWWTDAVAALLIAGSILWDGVRNMRAAITDLMDAAATTFDDDRVHPLTGEIDELLRSLPWAQEVGSRVRDQGHVLHVESFVVPRRGRTPKLADLIAARDACIDLDWKVQDIVIVPIDELPEEVGGRRARQSERNE</sequence>
<comment type="similarity">
    <text evidence="2">Belongs to the cation diffusion facilitator (CDF) transporter (TC 2.A.4) family.</text>
</comment>
<evidence type="ECO:0000313" key="9">
    <source>
        <dbReference type="EMBL" id="MBD8011583.1"/>
    </source>
</evidence>
<evidence type="ECO:0000259" key="8">
    <source>
        <dbReference type="Pfam" id="PF01545"/>
    </source>
</evidence>
<dbReference type="InterPro" id="IPR027469">
    <property type="entry name" value="Cation_efflux_TMD_sf"/>
</dbReference>
<dbReference type="InterPro" id="IPR058533">
    <property type="entry name" value="Cation_efflux_TM"/>
</dbReference>
<keyword evidence="4 7" id="KW-0812">Transmembrane</keyword>
<feature type="domain" description="Cation efflux protein transmembrane" evidence="8">
    <location>
        <begin position="30"/>
        <end position="228"/>
    </location>
</feature>
<evidence type="ECO:0000256" key="3">
    <source>
        <dbReference type="ARBA" id="ARBA00022448"/>
    </source>
</evidence>
<dbReference type="Gene3D" id="1.20.1510.10">
    <property type="entry name" value="Cation efflux protein transmembrane domain"/>
    <property type="match status" value="1"/>
</dbReference>
<organism evidence="9 10">
    <name type="scientific">Microbacterium commune</name>
    <dbReference type="NCBI Taxonomy" id="2762219"/>
    <lineage>
        <taxon>Bacteria</taxon>
        <taxon>Bacillati</taxon>
        <taxon>Actinomycetota</taxon>
        <taxon>Actinomycetes</taxon>
        <taxon>Micrococcales</taxon>
        <taxon>Microbacteriaceae</taxon>
        <taxon>Microbacterium</taxon>
    </lineage>
</organism>
<evidence type="ECO:0000256" key="6">
    <source>
        <dbReference type="ARBA" id="ARBA00023136"/>
    </source>
</evidence>
<dbReference type="PANTHER" id="PTHR43840:SF15">
    <property type="entry name" value="MITOCHONDRIAL METAL TRANSPORTER 1-RELATED"/>
    <property type="match status" value="1"/>
</dbReference>
<reference evidence="9 10" key="1">
    <citation type="submission" date="2020-08" db="EMBL/GenBank/DDBJ databases">
        <title>A Genomic Blueprint of the Chicken Gut Microbiome.</title>
        <authorList>
            <person name="Gilroy R."/>
            <person name="Ravi A."/>
            <person name="Getino M."/>
            <person name="Pursley I."/>
            <person name="Horton D.L."/>
            <person name="Alikhan N.-F."/>
            <person name="Baker D."/>
            <person name="Gharbi K."/>
            <person name="Hall N."/>
            <person name="Watson M."/>
            <person name="Adriaenssens E.M."/>
            <person name="Foster-Nyarko E."/>
            <person name="Jarju S."/>
            <person name="Secka A."/>
            <person name="Antonio M."/>
            <person name="Oren A."/>
            <person name="Chaudhuri R."/>
            <person name="La Ragione R.M."/>
            <person name="Hildebrand F."/>
            <person name="Pallen M.J."/>
        </authorList>
    </citation>
    <scope>NUCLEOTIDE SEQUENCE [LARGE SCALE GENOMIC DNA]</scope>
    <source>
        <strain evidence="9 10">Re1</strain>
    </source>
</reference>
<evidence type="ECO:0000313" key="10">
    <source>
        <dbReference type="Proteomes" id="UP000611521"/>
    </source>
</evidence>
<dbReference type="InterPro" id="IPR050291">
    <property type="entry name" value="CDF_Transporter"/>
</dbReference>
<feature type="transmembrane region" description="Helical" evidence="7">
    <location>
        <begin position="51"/>
        <end position="73"/>
    </location>
</feature>
<name>A0ABR8W3K6_9MICO</name>
<evidence type="ECO:0000256" key="2">
    <source>
        <dbReference type="ARBA" id="ARBA00008114"/>
    </source>
</evidence>
<evidence type="ECO:0000256" key="5">
    <source>
        <dbReference type="ARBA" id="ARBA00022989"/>
    </source>
</evidence>
<dbReference type="InterPro" id="IPR002524">
    <property type="entry name" value="Cation_efflux"/>
</dbReference>
<feature type="transmembrane region" description="Helical" evidence="7">
    <location>
        <begin position="129"/>
        <end position="153"/>
    </location>
</feature>
<dbReference type="PANTHER" id="PTHR43840">
    <property type="entry name" value="MITOCHONDRIAL METAL TRANSPORTER 1-RELATED"/>
    <property type="match status" value="1"/>
</dbReference>
<dbReference type="NCBIfam" id="TIGR01297">
    <property type="entry name" value="CDF"/>
    <property type="match status" value="1"/>
</dbReference>
<proteinExistence type="inferred from homology"/>
<keyword evidence="10" id="KW-1185">Reference proteome</keyword>
<accession>A0ABR8W3K6</accession>
<gene>
    <name evidence="9" type="ORF">H9633_04650</name>
</gene>
<dbReference type="Pfam" id="PF01545">
    <property type="entry name" value="Cation_efflux"/>
    <property type="match status" value="1"/>
</dbReference>
<comment type="subcellular location">
    <subcellularLocation>
        <location evidence="1">Membrane</location>
        <topology evidence="1">Multi-pass membrane protein</topology>
    </subcellularLocation>
</comment>
<evidence type="ECO:0000256" key="4">
    <source>
        <dbReference type="ARBA" id="ARBA00022692"/>
    </source>
</evidence>
<feature type="transmembrane region" description="Helical" evidence="7">
    <location>
        <begin position="26"/>
        <end position="45"/>
    </location>
</feature>
<dbReference type="RefSeq" id="WP_191712254.1">
    <property type="nucleotide sequence ID" value="NZ_JACSPX010000001.1"/>
</dbReference>
<keyword evidence="3" id="KW-0813">Transport</keyword>
<evidence type="ECO:0000256" key="1">
    <source>
        <dbReference type="ARBA" id="ARBA00004141"/>
    </source>
</evidence>
<feature type="transmembrane region" description="Helical" evidence="7">
    <location>
        <begin position="85"/>
        <end position="109"/>
    </location>
</feature>